<comment type="subcellular location">
    <subcellularLocation>
        <location evidence="1">Membrane</location>
        <topology evidence="1">Single-pass membrane protein</topology>
    </subcellularLocation>
</comment>
<feature type="non-terminal residue" evidence="6">
    <location>
        <position position="1"/>
    </location>
</feature>
<dbReference type="Pfam" id="PF04357">
    <property type="entry name" value="TamB"/>
    <property type="match status" value="1"/>
</dbReference>
<evidence type="ECO:0000313" key="6">
    <source>
        <dbReference type="EMBL" id="GAI52455.1"/>
    </source>
</evidence>
<organism evidence="6">
    <name type="scientific">marine sediment metagenome</name>
    <dbReference type="NCBI Taxonomy" id="412755"/>
    <lineage>
        <taxon>unclassified sequences</taxon>
        <taxon>metagenomes</taxon>
        <taxon>ecological metagenomes</taxon>
    </lineage>
</organism>
<dbReference type="GO" id="GO:0005886">
    <property type="term" value="C:plasma membrane"/>
    <property type="evidence" value="ECO:0007669"/>
    <property type="project" value="InterPro"/>
</dbReference>
<reference evidence="6" key="1">
    <citation type="journal article" date="2014" name="Front. Microbiol.">
        <title>High frequency of phylogenetically diverse reductive dehalogenase-homologous genes in deep subseafloor sedimentary metagenomes.</title>
        <authorList>
            <person name="Kawai M."/>
            <person name="Futagami T."/>
            <person name="Toyoda A."/>
            <person name="Takaki Y."/>
            <person name="Nishi S."/>
            <person name="Hori S."/>
            <person name="Arai W."/>
            <person name="Tsubouchi T."/>
            <person name="Morono Y."/>
            <person name="Uchiyama I."/>
            <person name="Ito T."/>
            <person name="Fujiyama A."/>
            <person name="Inagaki F."/>
            <person name="Takami H."/>
        </authorList>
    </citation>
    <scope>NUCLEOTIDE SEQUENCE</scope>
    <source>
        <strain evidence="6">Expedition CK06-06</strain>
    </source>
</reference>
<feature type="domain" description="Translocation and assembly module TamB C-terminal" evidence="5">
    <location>
        <begin position="2"/>
        <end position="87"/>
    </location>
</feature>
<evidence type="ECO:0000256" key="2">
    <source>
        <dbReference type="ARBA" id="ARBA00022692"/>
    </source>
</evidence>
<dbReference type="EMBL" id="BARV01037603">
    <property type="protein sequence ID" value="GAI52455.1"/>
    <property type="molecule type" value="Genomic_DNA"/>
</dbReference>
<dbReference type="GO" id="GO:0009306">
    <property type="term" value="P:protein secretion"/>
    <property type="evidence" value="ECO:0007669"/>
    <property type="project" value="InterPro"/>
</dbReference>
<keyword evidence="4" id="KW-0472">Membrane</keyword>
<keyword evidence="3" id="KW-1133">Transmembrane helix</keyword>
<comment type="caution">
    <text evidence="6">The sequence shown here is derived from an EMBL/GenBank/DDBJ whole genome shotgun (WGS) entry which is preliminary data.</text>
</comment>
<dbReference type="InterPro" id="IPR007452">
    <property type="entry name" value="TamB_C"/>
</dbReference>
<accession>X1QNC0</accession>
<protein>
    <recommendedName>
        <fullName evidence="5">Translocation and assembly module TamB C-terminal domain-containing protein</fullName>
    </recommendedName>
</protein>
<evidence type="ECO:0000256" key="4">
    <source>
        <dbReference type="ARBA" id="ARBA00023136"/>
    </source>
</evidence>
<dbReference type="AlphaFoldDB" id="X1QNC0"/>
<sequence length="104" mass="11730">QIENKVADSLGLDEFKIETIFKKDQDSNSGFLPGLALQGLALKIGKYFSENFYLTYSTPLYEIGKGDLELEYKISDDLTLSTQIGAVSPQDDNFEFKIELQYGF</sequence>
<evidence type="ECO:0000256" key="3">
    <source>
        <dbReference type="ARBA" id="ARBA00022989"/>
    </source>
</evidence>
<evidence type="ECO:0000259" key="5">
    <source>
        <dbReference type="Pfam" id="PF04357"/>
    </source>
</evidence>
<gene>
    <name evidence="6" type="ORF">S06H3_58132</name>
</gene>
<keyword evidence="2" id="KW-0812">Transmembrane</keyword>
<proteinExistence type="predicted"/>
<evidence type="ECO:0000256" key="1">
    <source>
        <dbReference type="ARBA" id="ARBA00004167"/>
    </source>
</evidence>
<name>X1QNC0_9ZZZZ</name>